<dbReference type="PANTHER" id="PTHR43355:SF2">
    <property type="entry name" value="FLAVIN REDUCTASE (NADPH)"/>
    <property type="match status" value="1"/>
</dbReference>
<dbReference type="PANTHER" id="PTHR43355">
    <property type="entry name" value="FLAVIN REDUCTASE (NADPH)"/>
    <property type="match status" value="1"/>
</dbReference>
<evidence type="ECO:0000313" key="3">
    <source>
        <dbReference type="EMBL" id="MBP2061229.1"/>
    </source>
</evidence>
<dbReference type="SUPFAM" id="SSF51735">
    <property type="entry name" value="NAD(P)-binding Rossmann-fold domains"/>
    <property type="match status" value="1"/>
</dbReference>
<dbReference type="EMBL" id="LK022848">
    <property type="protein sequence ID" value="CDR05495.1"/>
    <property type="molecule type" value="Genomic_DNA"/>
</dbReference>
<keyword evidence="4" id="KW-1185">Reference proteome</keyword>
<dbReference type="RefSeq" id="WP_044568895.1">
    <property type="nucleotide sequence ID" value="NZ_BAABDR010000049.1"/>
</dbReference>
<dbReference type="Pfam" id="PF13460">
    <property type="entry name" value="NAD_binding_10"/>
    <property type="match status" value="1"/>
</dbReference>
<dbReference type="EMBL" id="JAGGLR010000005">
    <property type="protein sequence ID" value="MBP2061229.1"/>
    <property type="molecule type" value="Genomic_DNA"/>
</dbReference>
<reference evidence="2" key="1">
    <citation type="submission" date="2014-05" db="EMBL/GenBank/DDBJ databases">
        <authorList>
            <person name="Horn Fabian"/>
        </authorList>
    </citation>
    <scope>NUCLEOTIDE SEQUENCE</scope>
</reference>
<name>A0A060ZHI1_9ACTN</name>
<evidence type="ECO:0000313" key="2">
    <source>
        <dbReference type="EMBL" id="CDR05495.1"/>
    </source>
</evidence>
<dbReference type="Gene3D" id="3.40.50.720">
    <property type="entry name" value="NAD(P)-binding Rossmann-like Domain"/>
    <property type="match status" value="1"/>
</dbReference>
<dbReference type="InterPro" id="IPR036291">
    <property type="entry name" value="NAD(P)-bd_dom_sf"/>
</dbReference>
<gene>
    <name evidence="3" type="ORF">J2Z30_002237</name>
    <name evidence="2" type="ORF">SIRAN2444</name>
</gene>
<dbReference type="AlphaFoldDB" id="A0A060ZHI1"/>
<protein>
    <submittedName>
        <fullName evidence="2">NAD-dependent epimerase/dehydratase</fullName>
    </submittedName>
    <submittedName>
        <fullName evidence="3">NADH-flavin reductase</fullName>
    </submittedName>
</protein>
<dbReference type="Proteomes" id="UP000756710">
    <property type="component" value="Unassembled WGS sequence"/>
</dbReference>
<evidence type="ECO:0000313" key="4">
    <source>
        <dbReference type="Proteomes" id="UP000756710"/>
    </source>
</evidence>
<accession>A0A060ZHI1</accession>
<proteinExistence type="predicted"/>
<feature type="domain" description="NAD(P)-binding" evidence="1">
    <location>
        <begin position="8"/>
        <end position="199"/>
    </location>
</feature>
<dbReference type="GO" id="GO:0016646">
    <property type="term" value="F:oxidoreductase activity, acting on the CH-NH group of donors, NAD or NADP as acceptor"/>
    <property type="evidence" value="ECO:0007669"/>
    <property type="project" value="TreeGrafter"/>
</dbReference>
<dbReference type="HOGENOM" id="CLU_025711_3_0_11"/>
<organism evidence="2">
    <name type="scientific">Streptomyces iranensis</name>
    <dbReference type="NCBI Taxonomy" id="576784"/>
    <lineage>
        <taxon>Bacteria</taxon>
        <taxon>Bacillati</taxon>
        <taxon>Actinomycetota</taxon>
        <taxon>Actinomycetes</taxon>
        <taxon>Kitasatosporales</taxon>
        <taxon>Streptomycetaceae</taxon>
        <taxon>Streptomyces</taxon>
        <taxon>Streptomyces violaceusniger group</taxon>
    </lineage>
</organism>
<evidence type="ECO:0000259" key="1">
    <source>
        <dbReference type="Pfam" id="PF13460"/>
    </source>
</evidence>
<reference evidence="3 4" key="2">
    <citation type="submission" date="2021-03" db="EMBL/GenBank/DDBJ databases">
        <title>Genomic Encyclopedia of Type Strains, Phase IV (KMG-IV): sequencing the most valuable type-strain genomes for metagenomic binning, comparative biology and taxonomic classification.</title>
        <authorList>
            <person name="Goeker M."/>
        </authorList>
    </citation>
    <scope>NUCLEOTIDE SEQUENCE [LARGE SCALE GENOMIC DNA]</scope>
    <source>
        <strain evidence="3 4">DSM 41954</strain>
    </source>
</reference>
<dbReference type="InterPro" id="IPR016040">
    <property type="entry name" value="NAD(P)-bd_dom"/>
</dbReference>
<sequence length="212" mass="22239">MSRIVIFGAGGRAGRQAVAEARRRGHEVTAVVREPSRYSGLADGGVRIAAGDVTDAADVAALADGHDAAINVAAVYGAGTDPDAFFRSAAHALVKGLSQAGVDRLIAVGLSALLPAPDGTRLLDTPGFPAEFRPFCLAHAAGLEILHTQGGALDWLYVSPAGDFDHEGERTGHYRTCEQGDMAARISYADFALVLLDETETPRHRRSHLAVT</sequence>
<dbReference type="InterPro" id="IPR051606">
    <property type="entry name" value="Polyketide_Oxido-like"/>
</dbReference>